<evidence type="ECO:0008006" key="4">
    <source>
        <dbReference type="Google" id="ProtNLM"/>
    </source>
</evidence>
<feature type="transmembrane region" description="Helical" evidence="1">
    <location>
        <begin position="74"/>
        <end position="94"/>
    </location>
</feature>
<evidence type="ECO:0000256" key="1">
    <source>
        <dbReference type="SAM" id="Phobius"/>
    </source>
</evidence>
<feature type="transmembrane region" description="Helical" evidence="1">
    <location>
        <begin position="41"/>
        <end position="62"/>
    </location>
</feature>
<comment type="caution">
    <text evidence="2">The sequence shown here is derived from an EMBL/GenBank/DDBJ whole genome shotgun (WGS) entry which is preliminary data.</text>
</comment>
<keyword evidence="3" id="KW-1185">Reference proteome</keyword>
<organism evidence="2 3">
    <name type="scientific">Sphingobium boeckii</name>
    <dbReference type="NCBI Taxonomy" id="1082345"/>
    <lineage>
        <taxon>Bacteria</taxon>
        <taxon>Pseudomonadati</taxon>
        <taxon>Pseudomonadota</taxon>
        <taxon>Alphaproteobacteria</taxon>
        <taxon>Sphingomonadales</taxon>
        <taxon>Sphingomonadaceae</taxon>
        <taxon>Sphingobium</taxon>
    </lineage>
</organism>
<dbReference type="Pfam" id="PF20345">
    <property type="entry name" value="DUF6640"/>
    <property type="match status" value="1"/>
</dbReference>
<proteinExistence type="predicted"/>
<feature type="transmembrane region" description="Helical" evidence="1">
    <location>
        <begin position="114"/>
        <end position="136"/>
    </location>
</feature>
<evidence type="ECO:0000313" key="3">
    <source>
        <dbReference type="Proteomes" id="UP000549617"/>
    </source>
</evidence>
<dbReference type="InterPro" id="IPR046580">
    <property type="entry name" value="DUF6640"/>
</dbReference>
<dbReference type="Proteomes" id="UP000549617">
    <property type="component" value="Unassembled WGS sequence"/>
</dbReference>
<gene>
    <name evidence="2" type="ORF">FHS49_000864</name>
</gene>
<keyword evidence="1" id="KW-1133">Transmembrane helix</keyword>
<evidence type="ECO:0000313" key="2">
    <source>
        <dbReference type="EMBL" id="MBB5684873.1"/>
    </source>
</evidence>
<dbReference type="EMBL" id="JACIJC010000001">
    <property type="protein sequence ID" value="MBB5684873.1"/>
    <property type="molecule type" value="Genomic_DNA"/>
</dbReference>
<name>A0A7W9ED35_9SPHN</name>
<reference evidence="2 3" key="1">
    <citation type="submission" date="2020-08" db="EMBL/GenBank/DDBJ databases">
        <title>Genomic Encyclopedia of Type Strains, Phase IV (KMG-IV): sequencing the most valuable type-strain genomes for metagenomic binning, comparative biology and taxonomic classification.</title>
        <authorList>
            <person name="Goeker M."/>
        </authorList>
    </citation>
    <scope>NUCLEOTIDE SEQUENCE [LARGE SCALE GENOMIC DNA]</scope>
    <source>
        <strain evidence="2 3">DSM 25079</strain>
    </source>
</reference>
<accession>A0A7W9ED35</accession>
<dbReference type="AlphaFoldDB" id="A0A7W9ED35"/>
<keyword evidence="1" id="KW-0812">Transmembrane</keyword>
<protein>
    <recommendedName>
        <fullName evidence="4">Acetyltransferase</fullName>
    </recommendedName>
</protein>
<dbReference type="RefSeq" id="WP_184015559.1">
    <property type="nucleotide sequence ID" value="NZ_JACIJC010000001.1"/>
</dbReference>
<keyword evidence="1" id="KW-0472">Membrane</keyword>
<sequence length="158" mass="17311">MRMPISSRIIYTVASVMLPIGAFNADYNASHQFNPDWTPHARFHGAQTLSFSVLLAVATIYFAWRGSEDRRSSVIATSIFCMVYWVAQAFAIFFPGTAFVDPRFDLPSGYIFGVPGQLIAELVALILTLVAAWLALKPGARWIVTPANGKPRNASASV</sequence>